<feature type="compositionally biased region" description="Basic and acidic residues" evidence="1">
    <location>
        <begin position="505"/>
        <end position="514"/>
    </location>
</feature>
<protein>
    <recommendedName>
        <fullName evidence="2">Putative zinc-finger domain-containing protein</fullName>
    </recommendedName>
</protein>
<feature type="region of interest" description="Disordered" evidence="1">
    <location>
        <begin position="696"/>
        <end position="725"/>
    </location>
</feature>
<evidence type="ECO:0000256" key="1">
    <source>
        <dbReference type="SAM" id="MobiDB-lite"/>
    </source>
</evidence>
<feature type="compositionally biased region" description="Basic and acidic residues" evidence="1">
    <location>
        <begin position="995"/>
        <end position="1006"/>
    </location>
</feature>
<evidence type="ECO:0000313" key="3">
    <source>
        <dbReference type="EMBL" id="KAL0271701.1"/>
    </source>
</evidence>
<proteinExistence type="predicted"/>
<feature type="region of interest" description="Disordered" evidence="1">
    <location>
        <begin position="1047"/>
        <end position="1067"/>
    </location>
</feature>
<feature type="compositionally biased region" description="Basic residues" evidence="1">
    <location>
        <begin position="571"/>
        <end position="585"/>
    </location>
</feature>
<comment type="caution">
    <text evidence="3">The sequence shown here is derived from an EMBL/GenBank/DDBJ whole genome shotgun (WGS) entry which is preliminary data.</text>
</comment>
<dbReference type="InterPro" id="IPR019607">
    <property type="entry name" value="Putative_zinc-finger_domain"/>
</dbReference>
<dbReference type="EMBL" id="JARGDH010000004">
    <property type="protein sequence ID" value="KAL0271701.1"/>
    <property type="molecule type" value="Genomic_DNA"/>
</dbReference>
<name>A0AAW2HQ02_9NEOP</name>
<feature type="compositionally biased region" description="Acidic residues" evidence="1">
    <location>
        <begin position="602"/>
        <end position="612"/>
    </location>
</feature>
<dbReference type="AlphaFoldDB" id="A0AAW2HQ02"/>
<feature type="compositionally biased region" description="Basic and acidic residues" evidence="1">
    <location>
        <begin position="1049"/>
        <end position="1067"/>
    </location>
</feature>
<feature type="compositionally biased region" description="Polar residues" evidence="1">
    <location>
        <begin position="426"/>
        <end position="438"/>
    </location>
</feature>
<feature type="region of interest" description="Disordered" evidence="1">
    <location>
        <begin position="992"/>
        <end position="1018"/>
    </location>
</feature>
<feature type="region of interest" description="Disordered" evidence="1">
    <location>
        <begin position="416"/>
        <end position="444"/>
    </location>
</feature>
<organism evidence="3">
    <name type="scientific">Menopon gallinae</name>
    <name type="common">poultry shaft louse</name>
    <dbReference type="NCBI Taxonomy" id="328185"/>
    <lineage>
        <taxon>Eukaryota</taxon>
        <taxon>Metazoa</taxon>
        <taxon>Ecdysozoa</taxon>
        <taxon>Arthropoda</taxon>
        <taxon>Hexapoda</taxon>
        <taxon>Insecta</taxon>
        <taxon>Pterygota</taxon>
        <taxon>Neoptera</taxon>
        <taxon>Paraneoptera</taxon>
        <taxon>Psocodea</taxon>
        <taxon>Troctomorpha</taxon>
        <taxon>Phthiraptera</taxon>
        <taxon>Amblycera</taxon>
        <taxon>Menoponidae</taxon>
        <taxon>Menopon</taxon>
    </lineage>
</organism>
<feature type="compositionally biased region" description="Polar residues" evidence="1">
    <location>
        <begin position="824"/>
        <end position="841"/>
    </location>
</feature>
<evidence type="ECO:0000259" key="2">
    <source>
        <dbReference type="Pfam" id="PF10650"/>
    </source>
</evidence>
<feature type="domain" description="Putative zinc-finger" evidence="2">
    <location>
        <begin position="1101"/>
        <end position="1121"/>
    </location>
</feature>
<feature type="region of interest" description="Disordered" evidence="1">
    <location>
        <begin position="786"/>
        <end position="841"/>
    </location>
</feature>
<feature type="region of interest" description="Disordered" evidence="1">
    <location>
        <begin position="505"/>
        <end position="612"/>
    </location>
</feature>
<feature type="compositionally biased region" description="Polar residues" evidence="1">
    <location>
        <begin position="700"/>
        <end position="717"/>
    </location>
</feature>
<reference evidence="3" key="1">
    <citation type="journal article" date="2024" name="Gigascience">
        <title>Chromosome-level genome of the poultry shaft louse Menopon gallinae provides insight into the host-switching and adaptive evolution of parasitic lice.</title>
        <authorList>
            <person name="Xu Y."/>
            <person name="Ma L."/>
            <person name="Liu S."/>
            <person name="Liang Y."/>
            <person name="Liu Q."/>
            <person name="He Z."/>
            <person name="Tian L."/>
            <person name="Duan Y."/>
            <person name="Cai W."/>
            <person name="Li H."/>
            <person name="Song F."/>
        </authorList>
    </citation>
    <scope>NUCLEOTIDE SEQUENCE</scope>
    <source>
        <strain evidence="3">Cailab_2023a</strain>
    </source>
</reference>
<feature type="compositionally biased region" description="Basic residues" evidence="1">
    <location>
        <begin position="205"/>
        <end position="214"/>
    </location>
</feature>
<feature type="region of interest" description="Disordered" evidence="1">
    <location>
        <begin position="195"/>
        <end position="250"/>
    </location>
</feature>
<feature type="compositionally biased region" description="Basic and acidic residues" evidence="1">
    <location>
        <begin position="553"/>
        <end position="565"/>
    </location>
</feature>
<accession>A0AAW2HQ02</accession>
<dbReference type="Pfam" id="PF10650">
    <property type="entry name" value="zf-C3H1"/>
    <property type="match status" value="1"/>
</dbReference>
<feature type="compositionally biased region" description="Basic and acidic residues" evidence="1">
    <location>
        <begin position="805"/>
        <end position="815"/>
    </location>
</feature>
<gene>
    <name evidence="3" type="ORF">PYX00_008711</name>
</gene>
<sequence length="1122" mass="128291">MCIFAHCWCHIVKDAMKNVTVKKLEIESGESDLEEGEIPEFDVNQAAIKNNQSTVTFELKPHYEEHNLLNTIEAKSTSQLQKSQNIHRSYLRNNSNYFTRDGRYGPLPQVYCIPQEDKFVSGNQMLQDDIYDNKINERRAKYLHPYQTTYGSVEDIMTKIGETLGRSSNYYYKDRRSKEARRLLNLSNSRKIDAIHREYSPVMKKNTHHKRRKRRESESESESEIWDKKNKNKNKGLLNPKRKEKDFKKKRKREYTEIVLSDVSDVEITCEKKNSDETTQKIPRFPKTDLSTRLFKEIPLPQEKDIEVIGVDEVATADDSSESLGPYPATLDNKDAEKTVLDSADAANSDDCLANTNLSDQLSVNDEDKEDDIELIKLRLLALTSNKRKCQTLTDDSVNDSNDLKLNDEEKVNEISESEFVAGDNNIDNESQEGSSISNDKKIDNSCTDDIDRYELLLRAEALKTALLKKHQHRIKKPKNDSQNIAQNDKCSEYSLVNNEDKFISEKKGEKDEKCQEDDEKTIDLPVTNAQNSLGSKIEPNFKHPECSPSPIRDTEFQETDDLKSTSRGNRILRKKTRKKRCRTNRKSESLSESNDGFSDRPEEEEEDEDEAEKIKLQLLFDMNKKRRMRDLEKKSNFPSAPKVSSSGAVKSKQALELNLVNDTEKSANLVSEATKVPKTEIERIIVHLGSDSSDEEYVSQGNSFSQTGSVMTNESENAIPETNPMDYDKSVELLLSEARRRIEMKSQESSKVPSTPEAVYNHLPPSQRLEYIRLKQKIAEREKLKKMKEAGSDTSPGQGVKPDPAGKKCEDRSYPRTIEIKSSPAQKPAGNTTLPHKTTPNVKNRLIKKDFRTNSKKLTVNNFSSVRGLPNNNQVSNKLLSEMKSKNEVVKNDLGSKNGIAVNSVDVEKSILERKKILTQNRLHLERLKILWKKLKIEKMIEEKYMNEIKRLKAQQNIFELKINQQRLKIKKLAEESKQIYETFQKNNKGMEVNNKKKAPDKDKTPSGADLDENESTKVNIGEIVAMGAETSEPCLNEKNLATNNEWEVEKGSEDDKKKDESSCTQTLKDELKEYNSPLQSLSVGPKSEDCPKVDPNAIMCQYDILGKCNDEECAYQHVRS</sequence>